<feature type="non-terminal residue" evidence="4">
    <location>
        <position position="98"/>
    </location>
</feature>
<dbReference type="PROSITE" id="PS50102">
    <property type="entry name" value="RRM"/>
    <property type="match status" value="1"/>
</dbReference>
<dbReference type="Gene3D" id="3.30.70.330">
    <property type="match status" value="1"/>
</dbReference>
<dbReference type="PANTHER" id="PTHR19965">
    <property type="entry name" value="RNA AND EXPORT FACTOR BINDING PROTEIN"/>
    <property type="match status" value="1"/>
</dbReference>
<name>A0AA38L9M5_TAXCH</name>
<feature type="non-terminal residue" evidence="4">
    <location>
        <position position="1"/>
    </location>
</feature>
<evidence type="ECO:0000259" key="3">
    <source>
        <dbReference type="PROSITE" id="PS50102"/>
    </source>
</evidence>
<dbReference type="PANTHER" id="PTHR19965:SF33">
    <property type="entry name" value="THO COMPLEX SUBUNIT 4D"/>
    <property type="match status" value="1"/>
</dbReference>
<dbReference type="InterPro" id="IPR035979">
    <property type="entry name" value="RBD_domain_sf"/>
</dbReference>
<dbReference type="Pfam" id="PF00076">
    <property type="entry name" value="RRM_1"/>
    <property type="match status" value="1"/>
</dbReference>
<dbReference type="CDD" id="cd12680">
    <property type="entry name" value="RRM_THOC4"/>
    <property type="match status" value="1"/>
</dbReference>
<organism evidence="4 5">
    <name type="scientific">Taxus chinensis</name>
    <name type="common">Chinese yew</name>
    <name type="synonym">Taxus wallichiana var. chinensis</name>
    <dbReference type="NCBI Taxonomy" id="29808"/>
    <lineage>
        <taxon>Eukaryota</taxon>
        <taxon>Viridiplantae</taxon>
        <taxon>Streptophyta</taxon>
        <taxon>Embryophyta</taxon>
        <taxon>Tracheophyta</taxon>
        <taxon>Spermatophyta</taxon>
        <taxon>Pinopsida</taxon>
        <taxon>Pinidae</taxon>
        <taxon>Conifers II</taxon>
        <taxon>Cupressales</taxon>
        <taxon>Taxaceae</taxon>
        <taxon>Taxus</taxon>
    </lineage>
</organism>
<evidence type="ECO:0000313" key="4">
    <source>
        <dbReference type="EMBL" id="KAH9316146.1"/>
    </source>
</evidence>
<dbReference type="AlphaFoldDB" id="A0AA38L9M5"/>
<evidence type="ECO:0000256" key="2">
    <source>
        <dbReference type="PROSITE-ProRule" id="PRU00176"/>
    </source>
</evidence>
<dbReference type="SMART" id="SM00360">
    <property type="entry name" value="RRM"/>
    <property type="match status" value="1"/>
</dbReference>
<proteinExistence type="predicted"/>
<dbReference type="GO" id="GO:0006406">
    <property type="term" value="P:mRNA export from nucleus"/>
    <property type="evidence" value="ECO:0007669"/>
    <property type="project" value="TreeGrafter"/>
</dbReference>
<keyword evidence="1 2" id="KW-0694">RNA-binding</keyword>
<dbReference type="OMA" id="DVIWQHH"/>
<dbReference type="GO" id="GO:0003729">
    <property type="term" value="F:mRNA binding"/>
    <property type="evidence" value="ECO:0007669"/>
    <property type="project" value="TreeGrafter"/>
</dbReference>
<accession>A0AA38L9M5</accession>
<keyword evidence="5" id="KW-1185">Reference proteome</keyword>
<comment type="caution">
    <text evidence="4">The sequence shown here is derived from an EMBL/GenBank/DDBJ whole genome shotgun (WGS) entry which is preliminary data.</text>
</comment>
<protein>
    <recommendedName>
        <fullName evidence="3">RRM domain-containing protein</fullName>
    </recommendedName>
</protein>
<dbReference type="InterPro" id="IPR051229">
    <property type="entry name" value="ALYREF_mRNA_export"/>
</dbReference>
<dbReference type="InterPro" id="IPR000504">
    <property type="entry name" value="RRM_dom"/>
</dbReference>
<dbReference type="GO" id="GO:0005634">
    <property type="term" value="C:nucleus"/>
    <property type="evidence" value="ECO:0007669"/>
    <property type="project" value="TreeGrafter"/>
</dbReference>
<dbReference type="EMBL" id="JAHRHJ020000005">
    <property type="protein sequence ID" value="KAH9316146.1"/>
    <property type="molecule type" value="Genomic_DNA"/>
</dbReference>
<sequence>SFSHPKDVIWQHHMFDNSMVALGASAGPEAGAKLYISNLDFGVTNSDIKELFSEVGVLKRCTVHYDRSGRSNGTAEVIYINKSDAIAAVKRYNNVQLD</sequence>
<dbReference type="Proteomes" id="UP000824469">
    <property type="component" value="Unassembled WGS sequence"/>
</dbReference>
<gene>
    <name evidence="4" type="ORF">KI387_024773</name>
</gene>
<feature type="domain" description="RRM" evidence="3">
    <location>
        <begin position="32"/>
        <end position="98"/>
    </location>
</feature>
<reference evidence="4 5" key="1">
    <citation type="journal article" date="2021" name="Nat. Plants">
        <title>The Taxus genome provides insights into paclitaxel biosynthesis.</title>
        <authorList>
            <person name="Xiong X."/>
            <person name="Gou J."/>
            <person name="Liao Q."/>
            <person name="Li Y."/>
            <person name="Zhou Q."/>
            <person name="Bi G."/>
            <person name="Li C."/>
            <person name="Du R."/>
            <person name="Wang X."/>
            <person name="Sun T."/>
            <person name="Guo L."/>
            <person name="Liang H."/>
            <person name="Lu P."/>
            <person name="Wu Y."/>
            <person name="Zhang Z."/>
            <person name="Ro D.K."/>
            <person name="Shang Y."/>
            <person name="Huang S."/>
            <person name="Yan J."/>
        </authorList>
    </citation>
    <scope>NUCLEOTIDE SEQUENCE [LARGE SCALE GENOMIC DNA]</scope>
    <source>
        <strain evidence="4">Ta-2019</strain>
    </source>
</reference>
<evidence type="ECO:0000313" key="5">
    <source>
        <dbReference type="Proteomes" id="UP000824469"/>
    </source>
</evidence>
<evidence type="ECO:0000256" key="1">
    <source>
        <dbReference type="ARBA" id="ARBA00022884"/>
    </source>
</evidence>
<dbReference type="SUPFAM" id="SSF54928">
    <property type="entry name" value="RNA-binding domain, RBD"/>
    <property type="match status" value="1"/>
</dbReference>
<dbReference type="InterPro" id="IPR012677">
    <property type="entry name" value="Nucleotide-bd_a/b_plait_sf"/>
</dbReference>